<evidence type="ECO:0000313" key="4">
    <source>
        <dbReference type="Proteomes" id="UP000238701"/>
    </source>
</evidence>
<dbReference type="PANTHER" id="PTHR43318">
    <property type="entry name" value="UDP-N-ACETYLGLUCOSAMINE 4,6-DEHYDRATASE"/>
    <property type="match status" value="1"/>
</dbReference>
<dbReference type="SUPFAM" id="SSF51735">
    <property type="entry name" value="NAD(P)-binding Rossmann-fold domains"/>
    <property type="match status" value="1"/>
</dbReference>
<comment type="similarity">
    <text evidence="1">Belongs to the polysaccharide synthase family.</text>
</comment>
<protein>
    <submittedName>
        <fullName evidence="3">UDP-glucose 4-epimerase</fullName>
        <ecNumber evidence="3">5.1.3.2</ecNumber>
    </submittedName>
</protein>
<dbReference type="OrthoDB" id="9803111at2"/>
<dbReference type="Pfam" id="PF02719">
    <property type="entry name" value="Polysacc_synt_2"/>
    <property type="match status" value="1"/>
</dbReference>
<feature type="domain" description="Polysaccharide biosynthesis protein CapD-like" evidence="2">
    <location>
        <begin position="12"/>
        <end position="284"/>
    </location>
</feature>
<evidence type="ECO:0000259" key="2">
    <source>
        <dbReference type="Pfam" id="PF02719"/>
    </source>
</evidence>
<name>A0A2U3L1X5_9BACT</name>
<dbReference type="InterPro" id="IPR003869">
    <property type="entry name" value="Polysac_CapD-like"/>
</dbReference>
<sequence length="331" mass="36840">MKTSDQITAKSILVTGGTGSFGNKVAQFLEGYNPKRIMIYSRDEKKQYEMEQRHPDYAYMVGDVRDAERLNTAMKGVDLVFHAAALKQVPACESHPYEAVKTNIVGAQNLAEAAIRNDVAVVVGLSTDKAVKPINAMGVSKAMMEKIICSQNIYPIATRFCCVRYGNVMGSRGSVIPLFQRQITEGRKLTITDPSMTRFLMTLEQSVELVLHATHHTVGGEVFVKKAPAATVLNLAKAVLTKYADGDFDRMEITGVRPGEKRHEVLVNEYEMTRSTESDNFFVIYPEYRQQIPKHDGCFGAEYTSANTNQFEKIDQLIALLDAMGDTNSYI</sequence>
<keyword evidence="3" id="KW-0413">Isomerase</keyword>
<organism evidence="3 4">
    <name type="scientific">Candidatus Sulfotelmatobacter kueseliae</name>
    <dbReference type="NCBI Taxonomy" id="2042962"/>
    <lineage>
        <taxon>Bacteria</taxon>
        <taxon>Pseudomonadati</taxon>
        <taxon>Acidobacteriota</taxon>
        <taxon>Terriglobia</taxon>
        <taxon>Terriglobales</taxon>
        <taxon>Candidatus Korobacteraceae</taxon>
        <taxon>Candidatus Sulfotelmatobacter</taxon>
    </lineage>
</organism>
<evidence type="ECO:0000313" key="3">
    <source>
        <dbReference type="EMBL" id="SPF45882.1"/>
    </source>
</evidence>
<proteinExistence type="inferred from homology"/>
<dbReference type="EC" id="5.1.3.2" evidence="3"/>
<dbReference type="EMBL" id="OMOD01000157">
    <property type="protein sequence ID" value="SPF45882.1"/>
    <property type="molecule type" value="Genomic_DNA"/>
</dbReference>
<reference evidence="4" key="1">
    <citation type="submission" date="2018-02" db="EMBL/GenBank/DDBJ databases">
        <authorList>
            <person name="Hausmann B."/>
        </authorList>
    </citation>
    <scope>NUCLEOTIDE SEQUENCE [LARGE SCALE GENOMIC DNA]</scope>
    <source>
        <strain evidence="4">Peat soil MAG SbA1</strain>
    </source>
</reference>
<dbReference type="InterPro" id="IPR036291">
    <property type="entry name" value="NAD(P)-bd_dom_sf"/>
</dbReference>
<dbReference type="Gene3D" id="3.40.50.720">
    <property type="entry name" value="NAD(P)-binding Rossmann-like Domain"/>
    <property type="match status" value="1"/>
</dbReference>
<dbReference type="Proteomes" id="UP000238701">
    <property type="component" value="Unassembled WGS sequence"/>
</dbReference>
<dbReference type="PANTHER" id="PTHR43318:SF2">
    <property type="entry name" value="UDP-N-ACETYLGLUCOSAMINE 4,6-DEHYDRATASE (INVERTING)"/>
    <property type="match status" value="1"/>
</dbReference>
<dbReference type="GO" id="GO:0003978">
    <property type="term" value="F:UDP-glucose 4-epimerase activity"/>
    <property type="evidence" value="ECO:0007669"/>
    <property type="project" value="UniProtKB-EC"/>
</dbReference>
<evidence type="ECO:0000256" key="1">
    <source>
        <dbReference type="ARBA" id="ARBA00007430"/>
    </source>
</evidence>
<dbReference type="CDD" id="cd05237">
    <property type="entry name" value="UDP_invert_4-6DH_SDR_e"/>
    <property type="match status" value="1"/>
</dbReference>
<dbReference type="AlphaFoldDB" id="A0A2U3L1X5"/>
<accession>A0A2U3L1X5</accession>
<dbReference type="InterPro" id="IPR051203">
    <property type="entry name" value="Polysaccharide_Synthase-Rel"/>
</dbReference>
<gene>
    <name evidence="3" type="primary">capD</name>
    <name evidence="3" type="ORF">SBA1_610012</name>
</gene>